<feature type="domain" description="Sigma-54 factor interaction" evidence="7">
    <location>
        <begin position="138"/>
        <end position="363"/>
    </location>
</feature>
<sequence>MPNDEGASTVLQSRPRGPFTATATFRLRVVEGPDAGRECVLDGTQPSRVLVGTSPACAFRLGDRQISRRHAAIDVTPEGLRLTDLGSTNGTWANGMCVFDVRLHGGEVIRLGDNVLHVEVVAMPAEHPINPAMRFGRLVGASPEMRRLYPLCERLAATDVPLVIEGETGTGKELLAESIHEESAREKGPFVVLDCTTVASNLLESTLFGHERGAFTGAVAARRGVFELAHTGTLLIDEIGDLDIALQAKLLRAIERNEVQRVGAEKFVRVDVRVMAATRRDLDKEVQAGRFRDDLFYRLAVARIELPPLRERRGDVQVLGRYFWEQLGGTDKPIPDDLLRRFEEYAWPGNVRELHNAVARRLALGDLAEMPPSVPARASVSHEGDVVRETLAMDLPFPEARHRVMNAFERAYVERVLAKHGGNVVRAAAASGIARRYFYVIKSRQEKE</sequence>
<dbReference type="Gene3D" id="3.40.50.300">
    <property type="entry name" value="P-loop containing nucleotide triphosphate hydrolases"/>
    <property type="match status" value="1"/>
</dbReference>
<dbReference type="CDD" id="cd00009">
    <property type="entry name" value="AAA"/>
    <property type="match status" value="1"/>
</dbReference>
<organism evidence="8 9">
    <name type="scientific">Pendulispora brunnea</name>
    <dbReference type="NCBI Taxonomy" id="2905690"/>
    <lineage>
        <taxon>Bacteria</taxon>
        <taxon>Pseudomonadati</taxon>
        <taxon>Myxococcota</taxon>
        <taxon>Myxococcia</taxon>
        <taxon>Myxococcales</taxon>
        <taxon>Sorangiineae</taxon>
        <taxon>Pendulisporaceae</taxon>
        <taxon>Pendulispora</taxon>
    </lineage>
</organism>
<dbReference type="InterPro" id="IPR058031">
    <property type="entry name" value="AAA_lid_NorR"/>
</dbReference>
<gene>
    <name evidence="8" type="ORF">LZC95_35930</name>
</gene>
<dbReference type="InterPro" id="IPR025662">
    <property type="entry name" value="Sigma_54_int_dom_ATP-bd_1"/>
</dbReference>
<dbReference type="InterPro" id="IPR025943">
    <property type="entry name" value="Sigma_54_int_dom_ATP-bd_2"/>
</dbReference>
<dbReference type="InterPro" id="IPR002197">
    <property type="entry name" value="HTH_Fis"/>
</dbReference>
<dbReference type="InterPro" id="IPR009057">
    <property type="entry name" value="Homeodomain-like_sf"/>
</dbReference>
<dbReference type="InterPro" id="IPR003593">
    <property type="entry name" value="AAA+_ATPase"/>
</dbReference>
<dbReference type="Gene3D" id="1.10.10.60">
    <property type="entry name" value="Homeodomain-like"/>
    <property type="match status" value="1"/>
</dbReference>
<evidence type="ECO:0000256" key="5">
    <source>
        <dbReference type="ARBA" id="ARBA00023163"/>
    </source>
</evidence>
<dbReference type="PROSITE" id="PS50006">
    <property type="entry name" value="FHA_DOMAIN"/>
    <property type="match status" value="1"/>
</dbReference>
<dbReference type="EMBL" id="CP089982">
    <property type="protein sequence ID" value="WXA91829.1"/>
    <property type="molecule type" value="Genomic_DNA"/>
</dbReference>
<name>A0ABZ2JZB6_9BACT</name>
<dbReference type="Gene3D" id="2.60.200.20">
    <property type="match status" value="1"/>
</dbReference>
<evidence type="ECO:0000259" key="7">
    <source>
        <dbReference type="PROSITE" id="PS50045"/>
    </source>
</evidence>
<dbReference type="InterPro" id="IPR025944">
    <property type="entry name" value="Sigma_54_int_dom_CS"/>
</dbReference>
<dbReference type="SUPFAM" id="SSF46689">
    <property type="entry name" value="Homeodomain-like"/>
    <property type="match status" value="1"/>
</dbReference>
<feature type="domain" description="FHA" evidence="6">
    <location>
        <begin position="49"/>
        <end position="98"/>
    </location>
</feature>
<dbReference type="PANTHER" id="PTHR32071:SF117">
    <property type="entry name" value="PTS-DEPENDENT DIHYDROXYACETONE KINASE OPERON REGULATORY PROTEIN-RELATED"/>
    <property type="match status" value="1"/>
</dbReference>
<dbReference type="Pfam" id="PF25601">
    <property type="entry name" value="AAA_lid_14"/>
    <property type="match status" value="1"/>
</dbReference>
<dbReference type="PROSITE" id="PS00676">
    <property type="entry name" value="SIGMA54_INTERACT_2"/>
    <property type="match status" value="1"/>
</dbReference>
<evidence type="ECO:0000256" key="3">
    <source>
        <dbReference type="ARBA" id="ARBA00023015"/>
    </source>
</evidence>
<dbReference type="InterPro" id="IPR002078">
    <property type="entry name" value="Sigma_54_int"/>
</dbReference>
<keyword evidence="1" id="KW-0547">Nucleotide-binding</keyword>
<evidence type="ECO:0000313" key="8">
    <source>
        <dbReference type="EMBL" id="WXA91829.1"/>
    </source>
</evidence>
<reference evidence="8 9" key="1">
    <citation type="submission" date="2021-12" db="EMBL/GenBank/DDBJ databases">
        <title>Discovery of the Pendulisporaceae a myxobacterial family with distinct sporulation behavior and unique specialized metabolism.</title>
        <authorList>
            <person name="Garcia R."/>
            <person name="Popoff A."/>
            <person name="Bader C.D."/>
            <person name="Loehr J."/>
            <person name="Walesch S."/>
            <person name="Walt C."/>
            <person name="Boldt J."/>
            <person name="Bunk B."/>
            <person name="Haeckl F.J.F.P.J."/>
            <person name="Gunesch A.P."/>
            <person name="Birkelbach J."/>
            <person name="Nuebel U."/>
            <person name="Pietschmann T."/>
            <person name="Bach T."/>
            <person name="Mueller R."/>
        </authorList>
    </citation>
    <scope>NUCLEOTIDE SEQUENCE [LARGE SCALE GENOMIC DNA]</scope>
    <source>
        <strain evidence="8 9">MSr12523</strain>
    </source>
</reference>
<dbReference type="PROSITE" id="PS50045">
    <property type="entry name" value="SIGMA54_INTERACT_4"/>
    <property type="match status" value="1"/>
</dbReference>
<dbReference type="InterPro" id="IPR008984">
    <property type="entry name" value="SMAD_FHA_dom_sf"/>
</dbReference>
<keyword evidence="3" id="KW-0805">Transcription regulation</keyword>
<keyword evidence="4" id="KW-0238">DNA-binding</keyword>
<dbReference type="SMART" id="SM00240">
    <property type="entry name" value="FHA"/>
    <property type="match status" value="1"/>
</dbReference>
<keyword evidence="9" id="KW-1185">Reference proteome</keyword>
<dbReference type="InterPro" id="IPR027417">
    <property type="entry name" value="P-loop_NTPase"/>
</dbReference>
<evidence type="ECO:0000256" key="4">
    <source>
        <dbReference type="ARBA" id="ARBA00023125"/>
    </source>
</evidence>
<dbReference type="CDD" id="cd00060">
    <property type="entry name" value="FHA"/>
    <property type="match status" value="1"/>
</dbReference>
<dbReference type="PROSITE" id="PS00675">
    <property type="entry name" value="SIGMA54_INTERACT_1"/>
    <property type="match status" value="1"/>
</dbReference>
<evidence type="ECO:0000256" key="1">
    <source>
        <dbReference type="ARBA" id="ARBA00022741"/>
    </source>
</evidence>
<dbReference type="Pfam" id="PF02954">
    <property type="entry name" value="HTH_8"/>
    <property type="match status" value="1"/>
</dbReference>
<dbReference type="Gene3D" id="1.10.8.60">
    <property type="match status" value="1"/>
</dbReference>
<dbReference type="InterPro" id="IPR000253">
    <property type="entry name" value="FHA_dom"/>
</dbReference>
<keyword evidence="2" id="KW-0067">ATP-binding</keyword>
<accession>A0ABZ2JZB6</accession>
<dbReference type="SMART" id="SM00382">
    <property type="entry name" value="AAA"/>
    <property type="match status" value="1"/>
</dbReference>
<protein>
    <submittedName>
        <fullName evidence="8">Sigma 54-interacting transcriptional regulator</fullName>
    </submittedName>
</protein>
<evidence type="ECO:0000256" key="2">
    <source>
        <dbReference type="ARBA" id="ARBA00022840"/>
    </source>
</evidence>
<evidence type="ECO:0000313" key="9">
    <source>
        <dbReference type="Proteomes" id="UP001379533"/>
    </source>
</evidence>
<dbReference type="SUPFAM" id="SSF52540">
    <property type="entry name" value="P-loop containing nucleoside triphosphate hydrolases"/>
    <property type="match status" value="1"/>
</dbReference>
<dbReference type="Proteomes" id="UP001379533">
    <property type="component" value="Chromosome"/>
</dbReference>
<dbReference type="PANTHER" id="PTHR32071">
    <property type="entry name" value="TRANSCRIPTIONAL REGULATORY PROTEIN"/>
    <property type="match status" value="1"/>
</dbReference>
<evidence type="ECO:0000259" key="6">
    <source>
        <dbReference type="PROSITE" id="PS50006"/>
    </source>
</evidence>
<dbReference type="RefSeq" id="WP_394842447.1">
    <property type="nucleotide sequence ID" value="NZ_CP089982.1"/>
</dbReference>
<dbReference type="PROSITE" id="PS00688">
    <property type="entry name" value="SIGMA54_INTERACT_3"/>
    <property type="match status" value="1"/>
</dbReference>
<keyword evidence="5" id="KW-0804">Transcription</keyword>
<dbReference type="SUPFAM" id="SSF49879">
    <property type="entry name" value="SMAD/FHA domain"/>
    <property type="match status" value="1"/>
</dbReference>
<dbReference type="Pfam" id="PF00158">
    <property type="entry name" value="Sigma54_activat"/>
    <property type="match status" value="1"/>
</dbReference>
<dbReference type="Pfam" id="PF00498">
    <property type="entry name" value="FHA"/>
    <property type="match status" value="1"/>
</dbReference>
<proteinExistence type="predicted"/>